<proteinExistence type="predicted"/>
<dbReference type="Proteomes" id="UP000010474">
    <property type="component" value="Chromosome"/>
</dbReference>
<accession>K9ZCY6</accession>
<protein>
    <recommendedName>
        <fullName evidence="1">DUF218 domain-containing protein</fullName>
    </recommendedName>
</protein>
<dbReference type="STRING" id="272123.Anacy_1540"/>
<evidence type="ECO:0000259" key="1">
    <source>
        <dbReference type="Pfam" id="PF02698"/>
    </source>
</evidence>
<evidence type="ECO:0000313" key="3">
    <source>
        <dbReference type="Proteomes" id="UP000010474"/>
    </source>
</evidence>
<dbReference type="CDD" id="cd06259">
    <property type="entry name" value="YdcF-like"/>
    <property type="match status" value="1"/>
</dbReference>
<dbReference type="EMBL" id="CP003659">
    <property type="protein sequence ID" value="AFZ57046.1"/>
    <property type="molecule type" value="Genomic_DNA"/>
</dbReference>
<sequence>MNHKSIINSSIYLKNRLRKFRRLLQSIAVALCLILGIWLTFTTITLVSASSQPIDAFLVLGGSIRREIYVAQLAKQYPQIPILISHGSLDPCILLIFQREAADLEKVWLENCANSTFENFYYGIPILRSWGVRKVKLITSGTHIFRAKLMAQIILGAHGIWVEPEAVKEIGIPGNRESWIKTILDVIRSLFWALFSQVIQPQCSQVTKLVDVDIQAWQQRGFQCEHQGNVGENLPSVLFELLEKPPQPSPW</sequence>
<dbReference type="PATRIC" id="fig|272123.3.peg.1680"/>
<feature type="domain" description="DUF218" evidence="1">
    <location>
        <begin position="55"/>
        <end position="154"/>
    </location>
</feature>
<name>K9ZCY6_ANACC</name>
<dbReference type="Pfam" id="PF02698">
    <property type="entry name" value="DUF218"/>
    <property type="match status" value="1"/>
</dbReference>
<dbReference type="RefSeq" id="WP_015213695.1">
    <property type="nucleotide sequence ID" value="NC_019771.1"/>
</dbReference>
<dbReference type="KEGG" id="acy:Anacy_1540"/>
<dbReference type="AlphaFoldDB" id="K9ZCY6"/>
<organism evidence="2 3">
    <name type="scientific">Anabaena cylindrica (strain ATCC 27899 / PCC 7122)</name>
    <dbReference type="NCBI Taxonomy" id="272123"/>
    <lineage>
        <taxon>Bacteria</taxon>
        <taxon>Bacillati</taxon>
        <taxon>Cyanobacteriota</taxon>
        <taxon>Cyanophyceae</taxon>
        <taxon>Nostocales</taxon>
        <taxon>Nostocaceae</taxon>
        <taxon>Anabaena</taxon>
    </lineage>
</organism>
<dbReference type="InterPro" id="IPR003848">
    <property type="entry name" value="DUF218"/>
</dbReference>
<gene>
    <name evidence="2" type="ordered locus">Anacy_1540</name>
</gene>
<dbReference type="HOGENOM" id="CLU_102843_0_0_3"/>
<keyword evidence="3" id="KW-1185">Reference proteome</keyword>
<dbReference type="eggNOG" id="COG1434">
    <property type="taxonomic scope" value="Bacteria"/>
</dbReference>
<reference evidence="3" key="1">
    <citation type="journal article" date="2013" name="Proc. Natl. Acad. Sci. U.S.A.">
        <title>Improving the coverage of the cyanobacterial phylum using diversity-driven genome sequencing.</title>
        <authorList>
            <person name="Shih P.M."/>
            <person name="Wu D."/>
            <person name="Latifi A."/>
            <person name="Axen S.D."/>
            <person name="Fewer D.P."/>
            <person name="Talla E."/>
            <person name="Calteau A."/>
            <person name="Cai F."/>
            <person name="Tandeau de Marsac N."/>
            <person name="Rippka R."/>
            <person name="Herdman M."/>
            <person name="Sivonen K."/>
            <person name="Coursin T."/>
            <person name="Laurent T."/>
            <person name="Goodwin L."/>
            <person name="Nolan M."/>
            <person name="Davenport K.W."/>
            <person name="Han C.S."/>
            <person name="Rubin E.M."/>
            <person name="Eisen J.A."/>
            <person name="Woyke T."/>
            <person name="Gugger M."/>
            <person name="Kerfeld C.A."/>
        </authorList>
    </citation>
    <scope>NUCLEOTIDE SEQUENCE [LARGE SCALE GENOMIC DNA]</scope>
    <source>
        <strain evidence="3">ATCC 27899 / PCC 7122</strain>
    </source>
</reference>
<evidence type="ECO:0000313" key="2">
    <source>
        <dbReference type="EMBL" id="AFZ57046.1"/>
    </source>
</evidence>